<evidence type="ECO:0000256" key="15">
    <source>
        <dbReference type="RuleBase" id="RU004016"/>
    </source>
</evidence>
<comment type="similarity">
    <text evidence="3 15">Belongs to the peptidase S11 family.</text>
</comment>
<dbReference type="InterPro" id="IPR015956">
    <property type="entry name" value="Peniciliin-bd_prot_C_sf"/>
</dbReference>
<keyword evidence="5 18" id="KW-0121">Carboxypeptidase</keyword>
<organism evidence="18 19">
    <name type="scientific">Natronospirillum operosum</name>
    <dbReference type="NCBI Taxonomy" id="2759953"/>
    <lineage>
        <taxon>Bacteria</taxon>
        <taxon>Pseudomonadati</taxon>
        <taxon>Pseudomonadota</taxon>
        <taxon>Gammaproteobacteria</taxon>
        <taxon>Oceanospirillales</taxon>
        <taxon>Natronospirillaceae</taxon>
        <taxon>Natronospirillum</taxon>
    </lineage>
</organism>
<comment type="function">
    <text evidence="1">Removes C-terminal D-alanyl residues from sugar-peptide cell wall precursors.</text>
</comment>
<keyword evidence="19" id="KW-1185">Reference proteome</keyword>
<dbReference type="Proteomes" id="UP000297475">
    <property type="component" value="Unassembled WGS sequence"/>
</dbReference>
<feature type="active site" evidence="13">
    <location>
        <position position="120"/>
    </location>
</feature>
<evidence type="ECO:0000256" key="9">
    <source>
        <dbReference type="ARBA" id="ARBA00022960"/>
    </source>
</evidence>
<dbReference type="EC" id="3.4.16.4" evidence="4"/>
<evidence type="ECO:0000256" key="1">
    <source>
        <dbReference type="ARBA" id="ARBA00003217"/>
    </source>
</evidence>
<evidence type="ECO:0000256" key="4">
    <source>
        <dbReference type="ARBA" id="ARBA00012448"/>
    </source>
</evidence>
<reference evidence="18 19" key="1">
    <citation type="submission" date="2019-04" db="EMBL/GenBank/DDBJ databases">
        <title>Natronospirillum operosus gen. nov., sp. nov., a haloalkaliphilic satellite isolated from decaying biomass of laboratory culture of cyanobacterium Geitlerinema sp. and proposal of Natronospirillaceae fam. nov. and Saccharospirillaceae fam. nov.</title>
        <authorList>
            <person name="Kevbrin V."/>
            <person name="Boltyanskaya Y."/>
            <person name="Koziaeva V."/>
            <person name="Grouzdev D.S."/>
            <person name="Park M."/>
            <person name="Cho J."/>
        </authorList>
    </citation>
    <scope>NUCLEOTIDE SEQUENCE [LARGE SCALE GENOMIC DNA]</scope>
    <source>
        <strain evidence="18 19">G-116</strain>
    </source>
</reference>
<dbReference type="PRINTS" id="PR00725">
    <property type="entry name" value="DADACBPTASE1"/>
</dbReference>
<evidence type="ECO:0000313" key="19">
    <source>
        <dbReference type="Proteomes" id="UP000297475"/>
    </source>
</evidence>
<evidence type="ECO:0000256" key="12">
    <source>
        <dbReference type="ARBA" id="ARBA00034000"/>
    </source>
</evidence>
<keyword evidence="9" id="KW-0133">Cell shape</keyword>
<feature type="signal peptide" evidence="16">
    <location>
        <begin position="1"/>
        <end position="20"/>
    </location>
</feature>
<proteinExistence type="inferred from homology"/>
<evidence type="ECO:0000256" key="7">
    <source>
        <dbReference type="ARBA" id="ARBA00022729"/>
    </source>
</evidence>
<comment type="pathway">
    <text evidence="2">Cell wall biogenesis; peptidoglycan biosynthesis.</text>
</comment>
<dbReference type="PANTHER" id="PTHR21581:SF6">
    <property type="entry name" value="TRAFFICKING PROTEIN PARTICLE COMPLEX SUBUNIT 12"/>
    <property type="match status" value="1"/>
</dbReference>
<evidence type="ECO:0000256" key="13">
    <source>
        <dbReference type="PIRSR" id="PIRSR618044-1"/>
    </source>
</evidence>
<dbReference type="EMBL" id="SRMF01000004">
    <property type="protein sequence ID" value="TGG92756.1"/>
    <property type="molecule type" value="Genomic_DNA"/>
</dbReference>
<evidence type="ECO:0000256" key="14">
    <source>
        <dbReference type="PIRSR" id="PIRSR618044-2"/>
    </source>
</evidence>
<keyword evidence="11" id="KW-0961">Cell wall biogenesis/degradation</keyword>
<dbReference type="GO" id="GO:0008360">
    <property type="term" value="P:regulation of cell shape"/>
    <property type="evidence" value="ECO:0007669"/>
    <property type="project" value="UniProtKB-KW"/>
</dbReference>
<dbReference type="UniPathway" id="UPA00219"/>
<dbReference type="GO" id="GO:0009252">
    <property type="term" value="P:peptidoglycan biosynthetic process"/>
    <property type="evidence" value="ECO:0007669"/>
    <property type="project" value="UniProtKB-UniPathway"/>
</dbReference>
<dbReference type="RefSeq" id="WP_135483428.1">
    <property type="nucleotide sequence ID" value="NZ_SRMF01000004.1"/>
</dbReference>
<dbReference type="GO" id="GO:0009002">
    <property type="term" value="F:serine-type D-Ala-D-Ala carboxypeptidase activity"/>
    <property type="evidence" value="ECO:0007669"/>
    <property type="project" value="UniProtKB-EC"/>
</dbReference>
<dbReference type="Pfam" id="PF00768">
    <property type="entry name" value="Peptidase_S11"/>
    <property type="match status" value="1"/>
</dbReference>
<keyword evidence="8" id="KW-0378">Hydrolase</keyword>
<protein>
    <recommendedName>
        <fullName evidence="4">serine-type D-Ala-D-Ala carboxypeptidase</fullName>
        <ecNumber evidence="4">3.4.16.4</ecNumber>
    </recommendedName>
</protein>
<evidence type="ECO:0000256" key="6">
    <source>
        <dbReference type="ARBA" id="ARBA00022670"/>
    </source>
</evidence>
<dbReference type="SMART" id="SM00936">
    <property type="entry name" value="PBP5_C"/>
    <property type="match status" value="1"/>
</dbReference>
<sequence length="387" mass="42822">MIRHLFATFAVSLLATSAVAQGMIVPAPPTIAAKSYIMIDANSGEVMMEGNADERHPPASLSKMMTSYVAEVELAAERLDLDDTVRISERAWRTGGSKMFVLVDSEVTVEDLMRGIVIQSGNDASIAIAEHLAGNEENFAEIMNQYALQMGLTNTHFGNSTGLPQSMTDLPPGYTTARDMAELARRIIADHPQYYGWYSEREFSYADITQSNRNRLLWQNPAVDGLKTGYTADPGYSLVASAVEDDMRLITVVMGTASEQSRLQETQKMLGYGFRYFESRKLFDGEHTLEESRIWAGQNDVVPIGLEEDLYITIARGSDSSVRTTLDINQHLEAPVAVGDVLGSLRVTQGDELLVERDLVALAAIEEGSLFKRIWDRIILFFIGLFS</sequence>
<evidence type="ECO:0000256" key="10">
    <source>
        <dbReference type="ARBA" id="ARBA00022984"/>
    </source>
</evidence>
<dbReference type="InterPro" id="IPR001967">
    <property type="entry name" value="Peptidase_S11_N"/>
</dbReference>
<dbReference type="SUPFAM" id="SSF69189">
    <property type="entry name" value="Penicillin-binding protein associated domain"/>
    <property type="match status" value="1"/>
</dbReference>
<accession>A0A4Z0WEL1</accession>
<evidence type="ECO:0000256" key="3">
    <source>
        <dbReference type="ARBA" id="ARBA00007164"/>
    </source>
</evidence>
<feature type="active site" description="Acyl-ester intermediate" evidence="13">
    <location>
        <position position="60"/>
    </location>
</feature>
<feature type="active site" description="Proton acceptor" evidence="13">
    <location>
        <position position="63"/>
    </location>
</feature>
<comment type="caution">
    <text evidence="18">The sequence shown here is derived from an EMBL/GenBank/DDBJ whole genome shotgun (WGS) entry which is preliminary data.</text>
</comment>
<dbReference type="InterPro" id="IPR018044">
    <property type="entry name" value="Peptidase_S11"/>
</dbReference>
<dbReference type="AlphaFoldDB" id="A0A4Z0WEL1"/>
<dbReference type="GO" id="GO:0071555">
    <property type="term" value="P:cell wall organization"/>
    <property type="evidence" value="ECO:0007669"/>
    <property type="project" value="UniProtKB-KW"/>
</dbReference>
<dbReference type="SUPFAM" id="SSF56601">
    <property type="entry name" value="beta-lactamase/transpeptidase-like"/>
    <property type="match status" value="1"/>
</dbReference>
<evidence type="ECO:0000259" key="17">
    <source>
        <dbReference type="SMART" id="SM00936"/>
    </source>
</evidence>
<feature type="binding site" evidence="14">
    <location>
        <position position="227"/>
    </location>
    <ligand>
        <name>substrate</name>
    </ligand>
</feature>
<dbReference type="GO" id="GO:0006508">
    <property type="term" value="P:proteolysis"/>
    <property type="evidence" value="ECO:0007669"/>
    <property type="project" value="UniProtKB-KW"/>
</dbReference>
<dbReference type="InterPro" id="IPR012907">
    <property type="entry name" value="Peptidase_S11_C"/>
</dbReference>
<dbReference type="InterPro" id="IPR037167">
    <property type="entry name" value="Peptidase_S11_C_sf"/>
</dbReference>
<dbReference type="PANTHER" id="PTHR21581">
    <property type="entry name" value="D-ALANYL-D-ALANINE CARBOXYPEPTIDASE"/>
    <property type="match status" value="1"/>
</dbReference>
<keyword evidence="6" id="KW-0645">Protease</keyword>
<evidence type="ECO:0000256" key="16">
    <source>
        <dbReference type="SAM" id="SignalP"/>
    </source>
</evidence>
<keyword evidence="10" id="KW-0573">Peptidoglycan synthesis</keyword>
<evidence type="ECO:0000313" key="18">
    <source>
        <dbReference type="EMBL" id="TGG92756.1"/>
    </source>
</evidence>
<gene>
    <name evidence="18" type="ORF">E4656_11520</name>
</gene>
<evidence type="ECO:0000256" key="11">
    <source>
        <dbReference type="ARBA" id="ARBA00023316"/>
    </source>
</evidence>
<dbReference type="OrthoDB" id="9791132at2"/>
<feature type="domain" description="Peptidase S11 D-Ala-D-Ala carboxypeptidase A C-terminal" evidence="17">
    <location>
        <begin position="277"/>
        <end position="367"/>
    </location>
</feature>
<dbReference type="InterPro" id="IPR012338">
    <property type="entry name" value="Beta-lactam/transpept-like"/>
</dbReference>
<dbReference type="Gene3D" id="2.60.410.10">
    <property type="entry name" value="D-Ala-D-Ala carboxypeptidase, C-terminal domain"/>
    <property type="match status" value="1"/>
</dbReference>
<evidence type="ECO:0000256" key="2">
    <source>
        <dbReference type="ARBA" id="ARBA00004752"/>
    </source>
</evidence>
<feature type="chain" id="PRO_5021317122" description="serine-type D-Ala-D-Ala carboxypeptidase" evidence="16">
    <location>
        <begin position="21"/>
        <end position="387"/>
    </location>
</feature>
<evidence type="ECO:0000256" key="5">
    <source>
        <dbReference type="ARBA" id="ARBA00022645"/>
    </source>
</evidence>
<keyword evidence="7 16" id="KW-0732">Signal</keyword>
<name>A0A4Z0WEL1_9GAMM</name>
<dbReference type="Gene3D" id="3.40.710.10">
    <property type="entry name" value="DD-peptidase/beta-lactamase superfamily"/>
    <property type="match status" value="1"/>
</dbReference>
<comment type="catalytic activity">
    <reaction evidence="12">
        <text>Preferential cleavage: (Ac)2-L-Lys-D-Ala-|-D-Ala. Also transpeptidation of peptidyl-alanyl moieties that are N-acyl substituents of D-alanine.</text>
        <dbReference type="EC" id="3.4.16.4"/>
    </reaction>
</comment>
<evidence type="ECO:0000256" key="8">
    <source>
        <dbReference type="ARBA" id="ARBA00022801"/>
    </source>
</evidence>
<dbReference type="Pfam" id="PF07943">
    <property type="entry name" value="PBP5_C"/>
    <property type="match status" value="1"/>
</dbReference>